<evidence type="ECO:0000313" key="2">
    <source>
        <dbReference type="Proteomes" id="UP001270362"/>
    </source>
</evidence>
<accession>A0AAE0XKL3</accession>
<gene>
    <name evidence="1" type="ORF">B0T22DRAFT_372541</name>
</gene>
<dbReference type="Proteomes" id="UP001270362">
    <property type="component" value="Unassembled WGS sequence"/>
</dbReference>
<reference evidence="1" key="2">
    <citation type="submission" date="2023-06" db="EMBL/GenBank/DDBJ databases">
        <authorList>
            <consortium name="Lawrence Berkeley National Laboratory"/>
            <person name="Haridas S."/>
            <person name="Hensen N."/>
            <person name="Bonometti L."/>
            <person name="Westerberg I."/>
            <person name="Brannstrom I.O."/>
            <person name="Guillou S."/>
            <person name="Cros-Aarteil S."/>
            <person name="Calhoun S."/>
            <person name="Kuo A."/>
            <person name="Mondo S."/>
            <person name="Pangilinan J."/>
            <person name="Riley R."/>
            <person name="Labutti K."/>
            <person name="Andreopoulos B."/>
            <person name="Lipzen A."/>
            <person name="Chen C."/>
            <person name="Yanf M."/>
            <person name="Daum C."/>
            <person name="Ng V."/>
            <person name="Clum A."/>
            <person name="Steindorff A."/>
            <person name="Ohm R."/>
            <person name="Martin F."/>
            <person name="Silar P."/>
            <person name="Natvig D."/>
            <person name="Lalanne C."/>
            <person name="Gautier V."/>
            <person name="Ament-Velasquez S.L."/>
            <person name="Kruys A."/>
            <person name="Hutchinson M.I."/>
            <person name="Powell A.J."/>
            <person name="Barry K."/>
            <person name="Miller A.N."/>
            <person name="Grigoriev I.V."/>
            <person name="Debuchy R."/>
            <person name="Gladieux P."/>
            <person name="Thoren M.H."/>
            <person name="Johannesson H."/>
        </authorList>
    </citation>
    <scope>NUCLEOTIDE SEQUENCE</scope>
    <source>
        <strain evidence="1">CBS 314.62</strain>
    </source>
</reference>
<protein>
    <submittedName>
        <fullName evidence="1">Uncharacterized protein</fullName>
    </submittedName>
</protein>
<sequence>MPTSGSCDGAAFPTECRTASQASGYLIKSLANLTVGEIAAMLALIGLESDDMKFKHNVTPGTPGQGTSNMMSPSFVNEYAISIFGASAVAGKSPDEVLALVTPDGYNFGSAPWFYQTKCSASVHDALKSGNDAGWAAYMGCIGVDPNDAHRLAYWSRAKTAFGL</sequence>
<comment type="caution">
    <text evidence="1">The sequence shown here is derived from an EMBL/GenBank/DDBJ whole genome shotgun (WGS) entry which is preliminary data.</text>
</comment>
<dbReference type="AlphaFoldDB" id="A0AAE0XKL3"/>
<dbReference type="EMBL" id="JAULSO010000001">
    <property type="protein sequence ID" value="KAK3695234.1"/>
    <property type="molecule type" value="Genomic_DNA"/>
</dbReference>
<proteinExistence type="predicted"/>
<keyword evidence="2" id="KW-1185">Reference proteome</keyword>
<evidence type="ECO:0000313" key="1">
    <source>
        <dbReference type="EMBL" id="KAK3695234.1"/>
    </source>
</evidence>
<reference evidence="1" key="1">
    <citation type="journal article" date="2023" name="Mol. Phylogenet. Evol.">
        <title>Genome-scale phylogeny and comparative genomics of the fungal order Sordariales.</title>
        <authorList>
            <person name="Hensen N."/>
            <person name="Bonometti L."/>
            <person name="Westerberg I."/>
            <person name="Brannstrom I.O."/>
            <person name="Guillou S."/>
            <person name="Cros-Aarteil S."/>
            <person name="Calhoun S."/>
            <person name="Haridas S."/>
            <person name="Kuo A."/>
            <person name="Mondo S."/>
            <person name="Pangilinan J."/>
            <person name="Riley R."/>
            <person name="LaButti K."/>
            <person name="Andreopoulos B."/>
            <person name="Lipzen A."/>
            <person name="Chen C."/>
            <person name="Yan M."/>
            <person name="Daum C."/>
            <person name="Ng V."/>
            <person name="Clum A."/>
            <person name="Steindorff A."/>
            <person name="Ohm R.A."/>
            <person name="Martin F."/>
            <person name="Silar P."/>
            <person name="Natvig D.O."/>
            <person name="Lalanne C."/>
            <person name="Gautier V."/>
            <person name="Ament-Velasquez S.L."/>
            <person name="Kruys A."/>
            <person name="Hutchinson M.I."/>
            <person name="Powell A.J."/>
            <person name="Barry K."/>
            <person name="Miller A.N."/>
            <person name="Grigoriev I.V."/>
            <person name="Debuchy R."/>
            <person name="Gladieux P."/>
            <person name="Hiltunen Thoren M."/>
            <person name="Johannesson H."/>
        </authorList>
    </citation>
    <scope>NUCLEOTIDE SEQUENCE</scope>
    <source>
        <strain evidence="1">CBS 314.62</strain>
    </source>
</reference>
<name>A0AAE0XKL3_9PEZI</name>
<organism evidence="1 2">
    <name type="scientific">Podospora appendiculata</name>
    <dbReference type="NCBI Taxonomy" id="314037"/>
    <lineage>
        <taxon>Eukaryota</taxon>
        <taxon>Fungi</taxon>
        <taxon>Dikarya</taxon>
        <taxon>Ascomycota</taxon>
        <taxon>Pezizomycotina</taxon>
        <taxon>Sordariomycetes</taxon>
        <taxon>Sordariomycetidae</taxon>
        <taxon>Sordariales</taxon>
        <taxon>Podosporaceae</taxon>
        <taxon>Podospora</taxon>
    </lineage>
</organism>